<evidence type="ECO:0000256" key="8">
    <source>
        <dbReference type="ARBA" id="ARBA00022989"/>
    </source>
</evidence>
<evidence type="ECO:0000256" key="9">
    <source>
        <dbReference type="ARBA" id="ARBA00023128"/>
    </source>
</evidence>
<keyword evidence="9" id="KW-0496">Mitochondrion</keyword>
<dbReference type="GO" id="GO:0033617">
    <property type="term" value="P:mitochondrial respiratory chain complex IV assembly"/>
    <property type="evidence" value="ECO:0007669"/>
    <property type="project" value="TreeGrafter"/>
</dbReference>
<dbReference type="InterPro" id="IPR020164">
    <property type="entry name" value="Cyt_c_Oxase_assmbl_COX16"/>
</dbReference>
<sequence length="119" mass="13829">MSSFGSKRVNPSKFTISLRRHPFTHFGLPFLSLIVLSSFALTSFTTTRYELRDQKVQSVSKEEELGMRKDRRKINARDEYYRMQALDQLGESDSYENKRVERLPGQAEWGELPVARKGP</sequence>
<dbReference type="PANTHER" id="PTHR17130:SF14">
    <property type="entry name" value="CYTOCHROME C OXIDASE ASSEMBLY PROTEIN COX16 HOMOLOG, MITOCHONDRIAL"/>
    <property type="match status" value="1"/>
</dbReference>
<evidence type="ECO:0000256" key="4">
    <source>
        <dbReference type="ARBA" id="ARBA00015368"/>
    </source>
</evidence>
<evidence type="ECO:0000256" key="5">
    <source>
        <dbReference type="ARBA" id="ARBA00019222"/>
    </source>
</evidence>
<evidence type="ECO:0000256" key="6">
    <source>
        <dbReference type="ARBA" id="ARBA00022692"/>
    </source>
</evidence>
<reference evidence="11" key="1">
    <citation type="journal article" date="2014" name="Genome Announc.">
        <title>Draft genome sequence of Rhodosporidium toruloides CECT1137, an oleaginous yeast of biotechnological interest.</title>
        <authorList>
            <person name="Morin N."/>
            <person name="Calcas X."/>
            <person name="Devillers H."/>
            <person name="Durrens P."/>
            <person name="Sherman D.J."/>
            <person name="Nicaud J.-M."/>
            <person name="Neuveglise C."/>
        </authorList>
    </citation>
    <scope>NUCLEOTIDE SEQUENCE</scope>
    <source>
        <strain evidence="11">CECT1137</strain>
    </source>
</reference>
<keyword evidence="10" id="KW-0472">Membrane</keyword>
<dbReference type="AlphaFoldDB" id="A0A061BHB3"/>
<evidence type="ECO:0000256" key="2">
    <source>
        <dbReference type="ARBA" id="ARBA00004434"/>
    </source>
</evidence>
<comment type="similarity">
    <text evidence="3">Belongs to the COX16 family.</text>
</comment>
<evidence type="ECO:0000256" key="1">
    <source>
        <dbReference type="ARBA" id="ARBA00002490"/>
    </source>
</evidence>
<keyword evidence="7" id="KW-0999">Mitochondrion inner membrane</keyword>
<gene>
    <name evidence="11" type="ORF">RHTO0S_26e00628g</name>
</gene>
<evidence type="ECO:0000313" key="11">
    <source>
        <dbReference type="EMBL" id="CDR49386.1"/>
    </source>
</evidence>
<dbReference type="EMBL" id="LK052961">
    <property type="protein sequence ID" value="CDR49386.1"/>
    <property type="molecule type" value="Genomic_DNA"/>
</dbReference>
<organism evidence="11">
    <name type="scientific">Rhodotorula toruloides</name>
    <name type="common">Yeast</name>
    <name type="synonym">Rhodosporidium toruloides</name>
    <dbReference type="NCBI Taxonomy" id="5286"/>
    <lineage>
        <taxon>Eukaryota</taxon>
        <taxon>Fungi</taxon>
        <taxon>Dikarya</taxon>
        <taxon>Basidiomycota</taxon>
        <taxon>Pucciniomycotina</taxon>
        <taxon>Microbotryomycetes</taxon>
        <taxon>Sporidiobolales</taxon>
        <taxon>Sporidiobolaceae</taxon>
        <taxon>Rhodotorula</taxon>
    </lineage>
</organism>
<keyword evidence="8" id="KW-1133">Transmembrane helix</keyword>
<evidence type="ECO:0000256" key="10">
    <source>
        <dbReference type="ARBA" id="ARBA00023136"/>
    </source>
</evidence>
<comment type="subcellular location">
    <subcellularLocation>
        <location evidence="2">Mitochondrion inner membrane</location>
        <topology evidence="2">Single-pass membrane protein</topology>
    </subcellularLocation>
</comment>
<evidence type="ECO:0000256" key="3">
    <source>
        <dbReference type="ARBA" id="ARBA00008370"/>
    </source>
</evidence>
<comment type="function">
    <text evidence="1">Required for the assembly of the mitochondrial respiratory chain complex IV (CIV), also known as cytochrome c oxidase. May participate in merging the COX1 and COX2 assembly lines.</text>
</comment>
<name>A0A061BHB3_RHOTO</name>
<dbReference type="Pfam" id="PF14138">
    <property type="entry name" value="COX16"/>
    <property type="match status" value="1"/>
</dbReference>
<accession>A0A061BHB3</accession>
<evidence type="ECO:0000256" key="7">
    <source>
        <dbReference type="ARBA" id="ARBA00022792"/>
    </source>
</evidence>
<keyword evidence="6" id="KW-0812">Transmembrane</keyword>
<dbReference type="PANTHER" id="PTHR17130">
    <property type="entry name" value="MITOCHONDRIAL OUTER MEMBRANE PROTEIN 25"/>
    <property type="match status" value="1"/>
</dbReference>
<protein>
    <recommendedName>
        <fullName evidence="4">Cytochrome c oxidase assembly protein COX16, mitochondrial</fullName>
    </recommendedName>
    <alternativeName>
        <fullName evidence="5">Cytochrome c oxidase assembly protein cox16, mitochondrial</fullName>
    </alternativeName>
</protein>
<proteinExistence type="inferred from homology"/>
<dbReference type="OrthoDB" id="5516033at2759"/>
<dbReference type="GO" id="GO:0005743">
    <property type="term" value="C:mitochondrial inner membrane"/>
    <property type="evidence" value="ECO:0007669"/>
    <property type="project" value="UniProtKB-SubCell"/>
</dbReference>